<name>A0ABQ9HJZ2_9NEOP</name>
<sequence>MKNSKTNMSESDSDENTGTSAKRVQHMPEKKLKHKRGSTSGLVQHLKIHHTVETEYKKVNLINKDRESKVKVPEKKIDQQLTREESFAKKFKLDVGTVRAKAITN</sequence>
<dbReference type="Proteomes" id="UP001159363">
    <property type="component" value="Chromosome 4"/>
</dbReference>
<evidence type="ECO:0000313" key="2">
    <source>
        <dbReference type="EMBL" id="KAJ8884243.1"/>
    </source>
</evidence>
<proteinExistence type="predicted"/>
<reference evidence="2 3" key="1">
    <citation type="submission" date="2023-02" db="EMBL/GenBank/DDBJ databases">
        <title>LHISI_Scaffold_Assembly.</title>
        <authorList>
            <person name="Stuart O.P."/>
            <person name="Cleave R."/>
            <person name="Magrath M.J.L."/>
            <person name="Mikheyev A.S."/>
        </authorList>
    </citation>
    <scope>NUCLEOTIDE SEQUENCE [LARGE SCALE GENOMIC DNA]</scope>
    <source>
        <strain evidence="2">Daus_M_001</strain>
        <tissue evidence="2">Leg muscle</tissue>
    </source>
</reference>
<comment type="caution">
    <text evidence="2">The sequence shown here is derived from an EMBL/GenBank/DDBJ whole genome shotgun (WGS) entry which is preliminary data.</text>
</comment>
<evidence type="ECO:0000256" key="1">
    <source>
        <dbReference type="SAM" id="MobiDB-lite"/>
    </source>
</evidence>
<dbReference type="EMBL" id="JARBHB010000005">
    <property type="protein sequence ID" value="KAJ8884243.1"/>
    <property type="molecule type" value="Genomic_DNA"/>
</dbReference>
<gene>
    <name evidence="2" type="ORF">PR048_016100</name>
</gene>
<feature type="region of interest" description="Disordered" evidence="1">
    <location>
        <begin position="1"/>
        <end position="44"/>
    </location>
</feature>
<keyword evidence="3" id="KW-1185">Reference proteome</keyword>
<feature type="compositionally biased region" description="Polar residues" evidence="1">
    <location>
        <begin position="1"/>
        <end position="22"/>
    </location>
</feature>
<accession>A0ABQ9HJZ2</accession>
<organism evidence="2 3">
    <name type="scientific">Dryococelus australis</name>
    <dbReference type="NCBI Taxonomy" id="614101"/>
    <lineage>
        <taxon>Eukaryota</taxon>
        <taxon>Metazoa</taxon>
        <taxon>Ecdysozoa</taxon>
        <taxon>Arthropoda</taxon>
        <taxon>Hexapoda</taxon>
        <taxon>Insecta</taxon>
        <taxon>Pterygota</taxon>
        <taxon>Neoptera</taxon>
        <taxon>Polyneoptera</taxon>
        <taxon>Phasmatodea</taxon>
        <taxon>Verophasmatodea</taxon>
        <taxon>Anareolatae</taxon>
        <taxon>Phasmatidae</taxon>
        <taxon>Eurycanthinae</taxon>
        <taxon>Dryococelus</taxon>
    </lineage>
</organism>
<protein>
    <submittedName>
        <fullName evidence="2">Uncharacterized protein</fullName>
    </submittedName>
</protein>
<evidence type="ECO:0000313" key="3">
    <source>
        <dbReference type="Proteomes" id="UP001159363"/>
    </source>
</evidence>